<evidence type="ECO:0000313" key="11">
    <source>
        <dbReference type="EMBL" id="KAF9589977.1"/>
    </source>
</evidence>
<dbReference type="Pfam" id="PF03177">
    <property type="entry name" value="Nucleoporin_C"/>
    <property type="match status" value="1"/>
</dbReference>
<evidence type="ECO:0000313" key="12">
    <source>
        <dbReference type="Proteomes" id="UP000631114"/>
    </source>
</evidence>
<keyword evidence="7" id="KW-0539">Nucleus</keyword>
<gene>
    <name evidence="11" type="ORF">IFM89_029714</name>
</gene>
<organism evidence="11 12">
    <name type="scientific">Coptis chinensis</name>
    <dbReference type="NCBI Taxonomy" id="261450"/>
    <lineage>
        <taxon>Eukaryota</taxon>
        <taxon>Viridiplantae</taxon>
        <taxon>Streptophyta</taxon>
        <taxon>Embryophyta</taxon>
        <taxon>Tracheophyta</taxon>
        <taxon>Spermatophyta</taxon>
        <taxon>Magnoliopsida</taxon>
        <taxon>Ranunculales</taxon>
        <taxon>Ranunculaceae</taxon>
        <taxon>Coptidoideae</taxon>
        <taxon>Coptis</taxon>
    </lineage>
</organism>
<keyword evidence="6" id="KW-0811">Translocation</keyword>
<dbReference type="InterPro" id="IPR015943">
    <property type="entry name" value="WD40/YVTN_repeat-like_dom_sf"/>
</dbReference>
<evidence type="ECO:0000256" key="6">
    <source>
        <dbReference type="ARBA" id="ARBA00023010"/>
    </source>
</evidence>
<evidence type="ECO:0000256" key="3">
    <source>
        <dbReference type="ARBA" id="ARBA00022448"/>
    </source>
</evidence>
<evidence type="ECO:0000259" key="9">
    <source>
        <dbReference type="Pfam" id="PF03177"/>
    </source>
</evidence>
<protein>
    <recommendedName>
        <fullName evidence="13">Nuclear pore complex protein NUP133</fullName>
    </recommendedName>
</protein>
<evidence type="ECO:0000256" key="7">
    <source>
        <dbReference type="ARBA" id="ARBA00023242"/>
    </source>
</evidence>
<dbReference type="PANTHER" id="PTHR13405:SF11">
    <property type="entry name" value="NUCLEAR PORE COMPLEX PROTEIN NUP133"/>
    <property type="match status" value="1"/>
</dbReference>
<dbReference type="InterPro" id="IPR037624">
    <property type="entry name" value="Nup133-like"/>
</dbReference>
<evidence type="ECO:0008006" key="13">
    <source>
        <dbReference type="Google" id="ProtNLM"/>
    </source>
</evidence>
<dbReference type="GO" id="GO:0000972">
    <property type="term" value="P:transcription-dependent tethering of RNA polymerase II gene DNA at nuclear periphery"/>
    <property type="evidence" value="ECO:0007669"/>
    <property type="project" value="TreeGrafter"/>
</dbReference>
<dbReference type="Gene3D" id="2.130.10.10">
    <property type="entry name" value="YVTN repeat-like/Quinoprotein amine dehydrogenase"/>
    <property type="match status" value="2"/>
</dbReference>
<dbReference type="GO" id="GO:0016973">
    <property type="term" value="P:poly(A)+ mRNA export from nucleus"/>
    <property type="evidence" value="ECO:0007669"/>
    <property type="project" value="TreeGrafter"/>
</dbReference>
<sequence length="1317" mass="147742">MFSPGTRRRPHHNLTQKTNDRLNQSPSTPPPINNNNQNDPLLQSSSLVPNRPSTGTPAPWLSRLSVLARIPAGKKTENEDQQVQPVYVGEFPEEVRNAQASFLHKSVVVTSEIGISGGIDKCTSLSWIICDNRLFVWSFLSPVAFKKCAVLDIPFSKGGSWIVCVVSWNGGFGERSKYEWQSNPVVGIVMCNKNSQDVIYWPDIYAERGSGPVVSGAESGFSPSENRTTPTNSQKKLSRLGSSYMVEKGCFNSLIATEIPDREYSCVALAAGSDGELWQFECSPSGVIRKKISLDYDVLSVNSSDGREGLVGKGYPRSLIWRFQLAVSEESNREFFLLTDHKILCFRISFDSKLLNVSKLWSHEIVGTDNDMGIKKDLAGEKRIWPLDMQIDDHGKEITILVATFCKDRVSSSSYTQYSLLTMQYRPGINTPSDNGEPILERVLEKKAPVQVIMPKARVEDENFLFSMKLRVGGKPSGSAIILSGDGTATVSYYRGNATRLYQFDLPWDAGKVLDASVFPSKEDVEEGAWVVVTEKAGVWAIPEKAVLLGGVDPPERSLSRKGSSNEGAAEEEKWNLALGGSLAPRRASSEAWDAGDRRRALLTGIIRPTAQDEESEALLGRLFHDFLLSGQVGDSLEKLRRSGAFEKDEERNVFTRMSKSIVDTLAKHWTTTRGTEIVAMSVVSSQLADKQQKHHKFLQFLALSRCHEELSSRQKHSLQIIMEHGEKLSGIIQLRELQSILSQNRSNGTTVLYSDSPDEMAGSLWDLIQLVGEQARHHTVLLMDRDNAEVFYSKVSDLQEVFNCISHHLQYFVGGEQPTFVQIQRVCELSDACTVLIRASIQYRNEYNNWYPLPEGLMSWYCKPVVRDGLWCIASFMLQLLKDSADWKEKSPLYSHLESLTDVLLESYSGAITAKVEREEEHKGLLGEYWKRRDTLLASLYQHIKSFVDDKYLHPTNSMEESKEDILRKYSLPLLSISKRHEGYETLWSICCDLNDSALLRNLMHESVGPKGGFSYFVFTKLHERRQFAKLLRLGEEFPEELTIFLRQHKDILWLHDMFLNHFSSASETLHALALSEAASEEGSDPGLLRLGSSLGDRKRLLNVSKIAAMAGKDDEFVMKTKRIEADLRILNLQQEIIEILSDNNEKPEIGQGLVPPGELIKLCLGGNTPKLCLCAFEVFAWTSSSFRLSNRGLLEECWRNAADLDDWGSLHQASTEERWSDEETLQILSETVLSKASNRCYGPMAESYEGGFDEVLPLRQEDVDLAIVKDPNMSVEAMMMHHKNFPDAGKLMLTAIMLGQVGTESVAEEQGSPME</sequence>
<keyword evidence="3" id="KW-0813">Transport</keyword>
<accession>A0A835H1P7</accession>
<evidence type="ECO:0000256" key="5">
    <source>
        <dbReference type="ARBA" id="ARBA00022927"/>
    </source>
</evidence>
<feature type="domain" description="Nucleoporin Nup133/Nup155-like C-terminal" evidence="9">
    <location>
        <begin position="1014"/>
        <end position="1145"/>
    </location>
</feature>
<dbReference type="Gene3D" id="1.20.58.1380">
    <property type="match status" value="1"/>
</dbReference>
<evidence type="ECO:0000256" key="8">
    <source>
        <dbReference type="SAM" id="MobiDB-lite"/>
    </source>
</evidence>
<dbReference type="PANTHER" id="PTHR13405">
    <property type="entry name" value="NUCLEAR PORE COMPLEX PROTEIN NUP133"/>
    <property type="match status" value="1"/>
</dbReference>
<feature type="compositionally biased region" description="Low complexity" evidence="8">
    <location>
        <begin position="33"/>
        <end position="47"/>
    </location>
</feature>
<name>A0A835H1P7_9MAGN</name>
<comment type="subcellular location">
    <subcellularLocation>
        <location evidence="1">Nucleus envelope</location>
    </subcellularLocation>
</comment>
<feature type="compositionally biased region" description="Basic residues" evidence="8">
    <location>
        <begin position="1"/>
        <end position="14"/>
    </location>
</feature>
<dbReference type="InterPro" id="IPR014908">
    <property type="entry name" value="Nucleoporin_Nup133/Nup155_N"/>
</dbReference>
<dbReference type="Pfam" id="PF08801">
    <property type="entry name" value="Nucleoporin_N"/>
    <property type="match status" value="1"/>
</dbReference>
<proteinExistence type="inferred from homology"/>
<dbReference type="EMBL" id="JADFTS010000009">
    <property type="protein sequence ID" value="KAF9589977.1"/>
    <property type="molecule type" value="Genomic_DNA"/>
</dbReference>
<comment type="similarity">
    <text evidence="2">Belongs to the nucleoporin Nup133 family.</text>
</comment>
<dbReference type="GO" id="GO:0006606">
    <property type="term" value="P:protein import into nucleus"/>
    <property type="evidence" value="ECO:0007669"/>
    <property type="project" value="TreeGrafter"/>
</dbReference>
<keyword evidence="5" id="KW-0653">Protein transport</keyword>
<dbReference type="GO" id="GO:0017056">
    <property type="term" value="F:structural constituent of nuclear pore"/>
    <property type="evidence" value="ECO:0007669"/>
    <property type="project" value="InterPro"/>
</dbReference>
<reference evidence="11 12" key="1">
    <citation type="submission" date="2020-10" db="EMBL/GenBank/DDBJ databases">
        <title>The Coptis chinensis genome and diversification of protoberbering-type alkaloids.</title>
        <authorList>
            <person name="Wang B."/>
            <person name="Shu S."/>
            <person name="Song C."/>
            <person name="Liu Y."/>
        </authorList>
    </citation>
    <scope>NUCLEOTIDE SEQUENCE [LARGE SCALE GENOMIC DNA]</scope>
    <source>
        <strain evidence="11">HL-2020</strain>
        <tissue evidence="11">Leaf</tissue>
    </source>
</reference>
<dbReference type="InterPro" id="IPR007187">
    <property type="entry name" value="Nucleoporin_Nup133/Nup155_C"/>
</dbReference>
<dbReference type="Proteomes" id="UP000631114">
    <property type="component" value="Unassembled WGS sequence"/>
</dbReference>
<feature type="domain" description="Nucleoporin Nup133/Nup155-like N-terminal" evidence="10">
    <location>
        <begin position="89"/>
        <end position="540"/>
    </location>
</feature>
<evidence type="ECO:0000256" key="4">
    <source>
        <dbReference type="ARBA" id="ARBA00022816"/>
    </source>
</evidence>
<keyword evidence="12" id="KW-1185">Reference proteome</keyword>
<keyword evidence="4" id="KW-0509">mRNA transport</keyword>
<dbReference type="GO" id="GO:0031080">
    <property type="term" value="C:nuclear pore outer ring"/>
    <property type="evidence" value="ECO:0007669"/>
    <property type="project" value="TreeGrafter"/>
</dbReference>
<evidence type="ECO:0000256" key="2">
    <source>
        <dbReference type="ARBA" id="ARBA00005569"/>
    </source>
</evidence>
<dbReference type="SUPFAM" id="SSF117289">
    <property type="entry name" value="Nucleoporin domain"/>
    <property type="match status" value="1"/>
</dbReference>
<comment type="caution">
    <text evidence="11">The sequence shown here is derived from an EMBL/GenBank/DDBJ whole genome shotgun (WGS) entry which is preliminary data.</text>
</comment>
<evidence type="ECO:0000256" key="1">
    <source>
        <dbReference type="ARBA" id="ARBA00004259"/>
    </source>
</evidence>
<evidence type="ECO:0000259" key="10">
    <source>
        <dbReference type="Pfam" id="PF08801"/>
    </source>
</evidence>
<dbReference type="OrthoDB" id="103454at2759"/>
<feature type="region of interest" description="Disordered" evidence="8">
    <location>
        <begin position="1"/>
        <end position="59"/>
    </location>
</feature>